<keyword evidence="6" id="KW-1185">Reference proteome</keyword>
<dbReference type="PATRIC" id="fig|1008153.3.peg.4043"/>
<dbReference type="Gene3D" id="1.10.10.10">
    <property type="entry name" value="Winged helix-like DNA-binding domain superfamily/Winged helix DNA-binding domain"/>
    <property type="match status" value="1"/>
</dbReference>
<dbReference type="PRINTS" id="PR00033">
    <property type="entry name" value="HTHASNC"/>
</dbReference>
<dbReference type="InterPro" id="IPR050684">
    <property type="entry name" value="HTH-Siroheme_Decarb"/>
</dbReference>
<gene>
    <name evidence="5" type="primary">lysM_3</name>
    <name evidence="5" type="ORF">HAPAU_37950</name>
</gene>
<dbReference type="InterPro" id="IPR011017">
    <property type="entry name" value="TRASH_dom"/>
</dbReference>
<dbReference type="SMART" id="SM00746">
    <property type="entry name" value="TRASH"/>
    <property type="match status" value="1"/>
</dbReference>
<dbReference type="Pfam" id="PF13404">
    <property type="entry name" value="HTH_AsnC-type"/>
    <property type="match status" value="1"/>
</dbReference>
<dbReference type="PANTHER" id="PTHR43413:SF4">
    <property type="entry name" value="HTH-TYPE TRANSCRIPTIONAL REGULATOR LYSM"/>
    <property type="match status" value="1"/>
</dbReference>
<comment type="caution">
    <text evidence="5">The sequence shown here is derived from an EMBL/GenBank/DDBJ whole genome shotgun (WGS) entry which is preliminary data.</text>
</comment>
<dbReference type="AlphaFoldDB" id="A0A151A9I4"/>
<dbReference type="InterPro" id="IPR019885">
    <property type="entry name" value="Tscrpt_reg_HTH_AsnC-type_CS"/>
</dbReference>
<evidence type="ECO:0000256" key="2">
    <source>
        <dbReference type="ARBA" id="ARBA00023125"/>
    </source>
</evidence>
<reference evidence="5 6" key="1">
    <citation type="submission" date="2016-02" db="EMBL/GenBank/DDBJ databases">
        <title>Genome sequence of Halalkalicoccus paucihalophilus DSM 24557.</title>
        <authorList>
            <person name="Poehlein A."/>
            <person name="Daniel R."/>
        </authorList>
    </citation>
    <scope>NUCLEOTIDE SEQUENCE [LARGE SCALE GENOMIC DNA]</scope>
    <source>
        <strain evidence="5 6">DSM 24557</strain>
    </source>
</reference>
<accession>A0A151A9I4</accession>
<dbReference type="GO" id="GO:0043565">
    <property type="term" value="F:sequence-specific DNA binding"/>
    <property type="evidence" value="ECO:0007669"/>
    <property type="project" value="InterPro"/>
</dbReference>
<dbReference type="InterPro" id="IPR056526">
    <property type="entry name" value="TRASH_HVO_1752"/>
</dbReference>
<proteinExistence type="predicted"/>
<dbReference type="InterPro" id="IPR036390">
    <property type="entry name" value="WH_DNA-bd_sf"/>
</dbReference>
<protein>
    <submittedName>
        <fullName evidence="5">HTH-type transcriptional regulator LysM</fullName>
    </submittedName>
</protein>
<dbReference type="Proteomes" id="UP000075321">
    <property type="component" value="Unassembled WGS sequence"/>
</dbReference>
<dbReference type="InterPro" id="IPR036388">
    <property type="entry name" value="WH-like_DNA-bd_sf"/>
</dbReference>
<dbReference type="PROSITE" id="PS00519">
    <property type="entry name" value="HTH_ASNC_1"/>
    <property type="match status" value="1"/>
</dbReference>
<dbReference type="RefSeq" id="WP_066385388.1">
    <property type="nucleotide sequence ID" value="NZ_LTAZ01000016.1"/>
</dbReference>
<dbReference type="CDD" id="cd00090">
    <property type="entry name" value="HTH_ARSR"/>
    <property type="match status" value="1"/>
</dbReference>
<dbReference type="InterPro" id="IPR000485">
    <property type="entry name" value="AsnC-type_HTH_dom"/>
</dbReference>
<evidence type="ECO:0000256" key="1">
    <source>
        <dbReference type="ARBA" id="ARBA00023015"/>
    </source>
</evidence>
<dbReference type="EMBL" id="LTAZ01000016">
    <property type="protein sequence ID" value="KYH24152.1"/>
    <property type="molecule type" value="Genomic_DNA"/>
</dbReference>
<organism evidence="5 6">
    <name type="scientific">Halalkalicoccus paucihalophilus</name>
    <dbReference type="NCBI Taxonomy" id="1008153"/>
    <lineage>
        <taxon>Archaea</taxon>
        <taxon>Methanobacteriati</taxon>
        <taxon>Methanobacteriota</taxon>
        <taxon>Stenosarchaea group</taxon>
        <taxon>Halobacteria</taxon>
        <taxon>Halobacteriales</taxon>
        <taxon>Halococcaceae</taxon>
        <taxon>Halalkalicoccus</taxon>
    </lineage>
</organism>
<evidence type="ECO:0000313" key="5">
    <source>
        <dbReference type="EMBL" id="KYH24152.1"/>
    </source>
</evidence>
<keyword evidence="2" id="KW-0238">DNA-binding</keyword>
<dbReference type="Pfam" id="PF24273">
    <property type="entry name" value="TRASH_HVO_1752_C"/>
    <property type="match status" value="1"/>
</dbReference>
<dbReference type="PROSITE" id="PS50956">
    <property type="entry name" value="HTH_ASNC_2"/>
    <property type="match status" value="1"/>
</dbReference>
<dbReference type="OrthoDB" id="33200at2157"/>
<evidence type="ECO:0000313" key="6">
    <source>
        <dbReference type="Proteomes" id="UP000075321"/>
    </source>
</evidence>
<evidence type="ECO:0000259" key="4">
    <source>
        <dbReference type="PROSITE" id="PS50956"/>
    </source>
</evidence>
<keyword evidence="3" id="KW-0804">Transcription</keyword>
<dbReference type="InterPro" id="IPR019888">
    <property type="entry name" value="Tscrpt_reg_AsnC-like"/>
</dbReference>
<keyword evidence="1" id="KW-0805">Transcription regulation</keyword>
<evidence type="ECO:0000256" key="3">
    <source>
        <dbReference type="ARBA" id="ARBA00023163"/>
    </source>
</evidence>
<dbReference type="PANTHER" id="PTHR43413">
    <property type="entry name" value="TRANSCRIPTIONAL REGULATOR, ASNC FAMILY"/>
    <property type="match status" value="1"/>
</dbReference>
<sequence length="199" mass="21501">MRDLDETDLEILQLLMSNARRPYSDIADAVGLSAPAVSDRVARLQEMGIINRFTLDVDHSQLRKGIPVLLTLDISSDGPDVASLKDVLLNEGAVEHVFTTAEADLVVYARVPDNDVASWLDDTLEDGAIADFGVTLLAGADWSPDLGGTEFALTCAQCGNTVDTEGTAARIDGELYQFCCPSCESRFEEKYEQLQQGAG</sequence>
<dbReference type="InterPro" id="IPR011991">
    <property type="entry name" value="ArsR-like_HTH"/>
</dbReference>
<dbReference type="SMART" id="SM00344">
    <property type="entry name" value="HTH_ASNC"/>
    <property type="match status" value="1"/>
</dbReference>
<feature type="domain" description="HTH asnC-type" evidence="4">
    <location>
        <begin position="4"/>
        <end position="67"/>
    </location>
</feature>
<dbReference type="SUPFAM" id="SSF46785">
    <property type="entry name" value="Winged helix' DNA-binding domain"/>
    <property type="match status" value="1"/>
</dbReference>
<name>A0A151A9I4_9EURY</name>